<evidence type="ECO:0000313" key="2">
    <source>
        <dbReference type="EMBL" id="GFG96205.1"/>
    </source>
</evidence>
<proteinExistence type="predicted"/>
<organism evidence="2 3">
    <name type="scientific">Mycobacterium timonense</name>
    <dbReference type="NCBI Taxonomy" id="701043"/>
    <lineage>
        <taxon>Bacteria</taxon>
        <taxon>Bacillati</taxon>
        <taxon>Actinomycetota</taxon>
        <taxon>Actinomycetes</taxon>
        <taxon>Mycobacteriales</taxon>
        <taxon>Mycobacteriaceae</taxon>
        <taxon>Mycobacterium</taxon>
        <taxon>Mycobacterium avium complex (MAC)</taxon>
    </lineage>
</organism>
<feature type="compositionally biased region" description="Low complexity" evidence="1">
    <location>
        <begin position="64"/>
        <end position="76"/>
    </location>
</feature>
<dbReference type="EMBL" id="BLLA01000001">
    <property type="protein sequence ID" value="GFG96205.1"/>
    <property type="molecule type" value="Genomic_DNA"/>
</dbReference>
<comment type="caution">
    <text evidence="2">The sequence shown here is derived from an EMBL/GenBank/DDBJ whole genome shotgun (WGS) entry which is preliminary data.</text>
</comment>
<reference evidence="2 3" key="1">
    <citation type="journal article" date="2019" name="Emerg. Microbes Infect.">
        <title>Comprehensive subspecies identification of 175 nontuberculous mycobacteria species based on 7547 genomic profiles.</title>
        <authorList>
            <person name="Matsumoto Y."/>
            <person name="Kinjo T."/>
            <person name="Motooka D."/>
            <person name="Nabeya D."/>
            <person name="Jung N."/>
            <person name="Uechi K."/>
            <person name="Horii T."/>
            <person name="Iida T."/>
            <person name="Fujita J."/>
            <person name="Nakamura S."/>
        </authorList>
    </citation>
    <scope>NUCLEOTIDE SEQUENCE [LARGE SCALE GENOMIC DNA]</scope>
    <source>
        <strain evidence="2 3">JCM 30726</strain>
    </source>
</reference>
<dbReference type="Proteomes" id="UP000465301">
    <property type="component" value="Unassembled WGS sequence"/>
</dbReference>
<evidence type="ECO:0000256" key="1">
    <source>
        <dbReference type="SAM" id="MobiDB-lite"/>
    </source>
</evidence>
<evidence type="ECO:0000313" key="3">
    <source>
        <dbReference type="Proteomes" id="UP000465301"/>
    </source>
</evidence>
<name>A0A7I9Z5S0_9MYCO</name>
<gene>
    <name evidence="2" type="ORF">MTIM_20840</name>
</gene>
<dbReference type="AlphaFoldDB" id="A0A7I9Z5S0"/>
<feature type="region of interest" description="Disordered" evidence="1">
    <location>
        <begin position="54"/>
        <end position="76"/>
    </location>
</feature>
<protein>
    <submittedName>
        <fullName evidence="2">Uncharacterized protein</fullName>
    </submittedName>
</protein>
<accession>A0A7I9Z5S0</accession>
<sequence length="76" mass="8331">MVAGIGRWPGSGTDRKTVRRYVDRARACGLDRDGDACQLTDELLAAVIAEVRPSRPNGKSQTWRSSTLSVSRSRRG</sequence>
<keyword evidence="3" id="KW-1185">Reference proteome</keyword>